<dbReference type="PANTHER" id="PTHR43433">
    <property type="entry name" value="HYDROLASE, ALPHA/BETA FOLD FAMILY PROTEIN"/>
    <property type="match status" value="1"/>
</dbReference>
<gene>
    <name evidence="2" type="ORF">Y900_017165</name>
</gene>
<evidence type="ECO:0000259" key="1">
    <source>
        <dbReference type="Pfam" id="PF12697"/>
    </source>
</evidence>
<sequence>MINLAYEDNGSGDPVLFIAGTGGAGRTWHIHQIPRFLSAGYRCVTFDNRGIGATEEAGDFTPEQMIADTAALIEDVIGGPTRIVAISMGAYIAQELMLTRPELVTQAVLMGTRGRLDRTRKSFRAADVELTNAGIQLPPAYAAKVRVLENFSPKTINDEKAIGDWVEMFTAFPIKRTPGLRAQLEVYPKDNRLAAYRSITNEVLVIGFADDLLTPAALGREVAEAIPNGRYVQIGHTGHLGFLERPDTVNNAMLDFFAGTLV</sequence>
<dbReference type="InterPro" id="IPR000073">
    <property type="entry name" value="AB_hydrolase_1"/>
</dbReference>
<dbReference type="Proteomes" id="UP000022835">
    <property type="component" value="Unassembled WGS sequence"/>
</dbReference>
<dbReference type="STRING" id="1440774.Y900_017165"/>
<organism evidence="2 3">
    <name type="scientific">Mycolicibacterium aromaticivorans JS19b1 = JCM 16368</name>
    <dbReference type="NCBI Taxonomy" id="1440774"/>
    <lineage>
        <taxon>Bacteria</taxon>
        <taxon>Bacillati</taxon>
        <taxon>Actinomycetota</taxon>
        <taxon>Actinomycetes</taxon>
        <taxon>Mycobacteriales</taxon>
        <taxon>Mycobacteriaceae</taxon>
        <taxon>Mycolicibacterium</taxon>
    </lineage>
</organism>
<keyword evidence="3" id="KW-1185">Reference proteome</keyword>
<dbReference type="SUPFAM" id="SSF53474">
    <property type="entry name" value="alpha/beta-Hydrolases"/>
    <property type="match status" value="1"/>
</dbReference>
<reference evidence="2" key="1">
    <citation type="submission" date="2014-05" db="EMBL/GenBank/DDBJ databases">
        <title>Genome sequence of Mycobacterium aromaticivorans strain JS19b1T (= DSM 45407T).</title>
        <authorList>
            <person name="Kwak Y."/>
            <person name="Park G.-S."/>
            <person name="Li Q.X."/>
            <person name="Lee S.-E."/>
            <person name="Shin J.-H."/>
        </authorList>
    </citation>
    <scope>NUCLEOTIDE SEQUENCE [LARGE SCALE GENOMIC DNA]</scope>
    <source>
        <strain evidence="2">JS19b1</strain>
    </source>
</reference>
<feature type="domain" description="AB hydrolase-1" evidence="1">
    <location>
        <begin position="15"/>
        <end position="251"/>
    </location>
</feature>
<dbReference type="InterPro" id="IPR050471">
    <property type="entry name" value="AB_hydrolase"/>
</dbReference>
<accession>A0A064CLS2</accession>
<evidence type="ECO:0000313" key="3">
    <source>
        <dbReference type="Proteomes" id="UP000022835"/>
    </source>
</evidence>
<dbReference type="PANTHER" id="PTHR43433:SF5">
    <property type="entry name" value="AB HYDROLASE-1 DOMAIN-CONTAINING PROTEIN"/>
    <property type="match status" value="1"/>
</dbReference>
<dbReference type="Pfam" id="PF12697">
    <property type="entry name" value="Abhydrolase_6"/>
    <property type="match status" value="1"/>
</dbReference>
<evidence type="ECO:0000313" key="2">
    <source>
        <dbReference type="EMBL" id="KDF00627.1"/>
    </source>
</evidence>
<protein>
    <submittedName>
        <fullName evidence="2">Bromoperoxidase</fullName>
    </submittedName>
</protein>
<comment type="caution">
    <text evidence="2">The sequence shown here is derived from an EMBL/GenBank/DDBJ whole genome shotgun (WGS) entry which is preliminary data.</text>
</comment>
<dbReference type="EMBL" id="JALN02000001">
    <property type="protein sequence ID" value="KDF00627.1"/>
    <property type="molecule type" value="Genomic_DNA"/>
</dbReference>
<dbReference type="OrthoDB" id="3210844at2"/>
<dbReference type="GO" id="GO:0004601">
    <property type="term" value="F:peroxidase activity"/>
    <property type="evidence" value="ECO:0007669"/>
    <property type="project" value="UniProtKB-KW"/>
</dbReference>
<dbReference type="AlphaFoldDB" id="A0A064CLS2"/>
<dbReference type="Gene3D" id="3.40.50.1820">
    <property type="entry name" value="alpha/beta hydrolase"/>
    <property type="match status" value="1"/>
</dbReference>
<dbReference type="eggNOG" id="COG2267">
    <property type="taxonomic scope" value="Bacteria"/>
</dbReference>
<dbReference type="RefSeq" id="WP_081845140.1">
    <property type="nucleotide sequence ID" value="NZ_JALN02000001.1"/>
</dbReference>
<dbReference type="PRINTS" id="PR00111">
    <property type="entry name" value="ABHYDROLASE"/>
</dbReference>
<name>A0A064CLS2_9MYCO</name>
<proteinExistence type="predicted"/>
<dbReference type="InterPro" id="IPR029058">
    <property type="entry name" value="AB_hydrolase_fold"/>
</dbReference>